<dbReference type="OrthoDB" id="266186at2759"/>
<proteinExistence type="predicted"/>
<dbReference type="EMBL" id="AUPL01003876">
    <property type="protein sequence ID" value="ESL08421.1"/>
    <property type="molecule type" value="Genomic_DNA"/>
</dbReference>
<accession>A0A061J2Q3</accession>
<sequence length="409" mass="45340">MGSDLSVVMRTRAPVPQVVHEALEQRRSLACGVEESDALPMLYTEFRLVCGEIFNPTKLVEASKGTSSPPSVQLLVEDTTPQTLSLLTLENAALFPYLHDALRCKQCLGRIGFVVDPSVCIGRRLYAAEQRRIFTQSFSIFLSKLVLAMKHVSPSCQESWAQDGEGESPLVGDLVNTRRNSPARQNLSVPQELFLLQLEQSLLDDVSGPWLVREVVDHMGRVLHYHSAVSLCWGLSTPSLSPPRNMLGTPMSGDASSSSRALTRDLACRESNEILMLGSDAAQLGFCRSLQHVLLAQNNMSQMGLRKCLLELLNVHGQQHGSSVRFLQMIDVRENEESEVTQRFVSELSSYSGVQIVIGNSGKRWRHQAPYWVKKVLPYDGLGAVSMMQFHTQGTQGIRIAGHPRSQSR</sequence>
<evidence type="ECO:0000313" key="2">
    <source>
        <dbReference type="Proteomes" id="UP000031737"/>
    </source>
</evidence>
<dbReference type="AlphaFoldDB" id="A0A061J2Q3"/>
<name>A0A061J2Q3_TRYRA</name>
<dbReference type="Proteomes" id="UP000031737">
    <property type="component" value="Unassembled WGS sequence"/>
</dbReference>
<organism evidence="1 2">
    <name type="scientific">Trypanosoma rangeli SC58</name>
    <dbReference type="NCBI Taxonomy" id="429131"/>
    <lineage>
        <taxon>Eukaryota</taxon>
        <taxon>Discoba</taxon>
        <taxon>Euglenozoa</taxon>
        <taxon>Kinetoplastea</taxon>
        <taxon>Metakinetoplastina</taxon>
        <taxon>Trypanosomatida</taxon>
        <taxon>Trypanosomatidae</taxon>
        <taxon>Trypanosoma</taxon>
        <taxon>Herpetosoma</taxon>
    </lineage>
</organism>
<keyword evidence="2" id="KW-1185">Reference proteome</keyword>
<comment type="caution">
    <text evidence="1">The sequence shown here is derived from an EMBL/GenBank/DDBJ whole genome shotgun (WGS) entry which is preliminary data.</text>
</comment>
<reference evidence="1 2" key="1">
    <citation type="submission" date="2013-07" db="EMBL/GenBank/DDBJ databases">
        <authorList>
            <person name="Stoco P.H."/>
            <person name="Wagner G."/>
            <person name="Gerber A."/>
            <person name="Zaha A."/>
            <person name="Thompson C."/>
            <person name="Bartholomeu D.C."/>
            <person name="Luckemeyer D.D."/>
            <person name="Bahia D."/>
            <person name="Loreto E."/>
            <person name="Prestes E.B."/>
            <person name="Lima F.M."/>
            <person name="Rodrigues-Luiz G."/>
            <person name="Vallejo G.A."/>
            <person name="Filho J.F."/>
            <person name="Monteiro K.M."/>
            <person name="Tyler K.M."/>
            <person name="de Almeida L.G."/>
            <person name="Ortiz M.F."/>
            <person name="Siervo M.A."/>
            <person name="de Moraes M.H."/>
            <person name="Cunha O.L."/>
            <person name="Mendonca-Neto R."/>
            <person name="Silva R."/>
            <person name="Teixeira S.M."/>
            <person name="Murta S.M."/>
            <person name="Sincero T.C."/>
            <person name="Mendes T.A."/>
            <person name="Urmenyi T.P."/>
            <person name="Silva V.G."/>
            <person name="da Rocha W.D."/>
            <person name="Andersson B."/>
            <person name="Romanha A.J."/>
            <person name="Steindel M."/>
            <person name="de Vasconcelos A.T."/>
            <person name="Grisard E.C."/>
        </authorList>
    </citation>
    <scope>NUCLEOTIDE SEQUENCE [LARGE SCALE GENOMIC DNA]</scope>
    <source>
        <strain evidence="1 2">SC58</strain>
    </source>
</reference>
<dbReference type="VEuPathDB" id="TriTrypDB:TRSC58_03876"/>
<protein>
    <submittedName>
        <fullName evidence="1">Uncharacterized protein</fullName>
    </submittedName>
</protein>
<evidence type="ECO:0000313" key="1">
    <source>
        <dbReference type="EMBL" id="ESL08421.1"/>
    </source>
</evidence>
<gene>
    <name evidence="1" type="ORF">TRSC58_03876</name>
</gene>